<dbReference type="GO" id="GO:0015774">
    <property type="term" value="P:polysaccharide transport"/>
    <property type="evidence" value="ECO:0007669"/>
    <property type="project" value="InterPro"/>
</dbReference>
<gene>
    <name evidence="1" type="ORF">F1599_00795</name>
</gene>
<dbReference type="SUPFAM" id="SSF53756">
    <property type="entry name" value="UDP-Glycosyltransferase/glycogen phosphorylase"/>
    <property type="match status" value="1"/>
</dbReference>
<dbReference type="GO" id="GO:0000271">
    <property type="term" value="P:polysaccharide biosynthetic process"/>
    <property type="evidence" value="ECO:0007669"/>
    <property type="project" value="InterPro"/>
</dbReference>
<reference evidence="1 2" key="1">
    <citation type="submission" date="2019-09" db="EMBL/GenBank/DDBJ databases">
        <title>Isolation of a novel species in the genus Cupriavidus from patients with sepsis using whole genome sequencing.</title>
        <authorList>
            <person name="Kweon O.J."/>
            <person name="Lee M.-K."/>
        </authorList>
    </citation>
    <scope>NUCLEOTIDE SEQUENCE [LARGE SCALE GENOMIC DNA]</scope>
    <source>
        <strain evidence="1 2">MKL-01</strain>
    </source>
</reference>
<evidence type="ECO:0000313" key="2">
    <source>
        <dbReference type="Proteomes" id="UP000324324"/>
    </source>
</evidence>
<evidence type="ECO:0000313" key="1">
    <source>
        <dbReference type="EMBL" id="KAA6133387.1"/>
    </source>
</evidence>
<dbReference type="Proteomes" id="UP000324324">
    <property type="component" value="Unassembled WGS sequence"/>
</dbReference>
<organism evidence="1 2">
    <name type="scientific">Cupriavidus cauae</name>
    <dbReference type="NCBI Taxonomy" id="2608999"/>
    <lineage>
        <taxon>Bacteria</taxon>
        <taxon>Pseudomonadati</taxon>
        <taxon>Pseudomonadota</taxon>
        <taxon>Betaproteobacteria</taxon>
        <taxon>Burkholderiales</taxon>
        <taxon>Burkholderiaceae</taxon>
        <taxon>Cupriavidus</taxon>
    </lineage>
</organism>
<dbReference type="EMBL" id="VWRN01000003">
    <property type="protein sequence ID" value="KAA6133387.1"/>
    <property type="molecule type" value="Genomic_DNA"/>
</dbReference>
<dbReference type="Pfam" id="PF05159">
    <property type="entry name" value="Capsule_synth"/>
    <property type="match status" value="1"/>
</dbReference>
<protein>
    <submittedName>
        <fullName evidence="1">Capsular biosynthesis protein</fullName>
    </submittedName>
</protein>
<name>A0A5M8BBK9_9BURK</name>
<dbReference type="AlphaFoldDB" id="A0A5M8BBK9"/>
<dbReference type="CDD" id="cd16441">
    <property type="entry name" value="beta_Kdo_transferase_KpsS"/>
    <property type="match status" value="1"/>
</dbReference>
<accession>A0A5M8BBK9</accession>
<dbReference type="InterPro" id="IPR007833">
    <property type="entry name" value="Capsule_polysaccharide_synth"/>
</dbReference>
<dbReference type="RefSeq" id="WP_150081719.1">
    <property type="nucleotide sequence ID" value="NZ_VWRN01000003.1"/>
</dbReference>
<proteinExistence type="predicted"/>
<sequence length="480" mass="55113">MKPLGGNRPNSIKVKIRRPIDDADSAGHCVHAPTSVEHSPSIQLLGQHSRVLLLQGPNGPFFARLAYFLRDLGAEVWKVNFNRGDDLYYRDVGVIRFSDAMPAWESFLRELLGKMRIDAIVVFGSARRHHRIAARVAKSMGITFWVFEEGYIRPDYITLEKGGVNADSPLAGLQLGDIPAVPAAPKRRRFKHPFARMAWYSFWYFVAGLLSAKRYPQYRHHKPFGVHEAGLWMRAAYRKYKYRWQEQGLTKALLSDGHPPFFLVALQVYNDSQIRVHSPWRRIEDFIEWTIHSFAYNAPRDTILVIKHHPMDRGHTNYAAVIDECAQRFGAVGRVVYVHDAHLPSLLHRCDGVVTINSTTGLQAMYHRVPVITLGRCFYDKEGLTYQGSLDRFWNDPKPVDMAAYRRFRNYLIHTSQINSSFYADSTLGETADAKRWHKRWRVRFACVGGLVMMDSFSGRAVDMSALFSILHWASNWFVG</sequence>
<keyword evidence="2" id="KW-1185">Reference proteome</keyword>
<comment type="caution">
    <text evidence="1">The sequence shown here is derived from an EMBL/GenBank/DDBJ whole genome shotgun (WGS) entry which is preliminary data.</text>
</comment>